<accession>A0A1H0BYN8</accession>
<gene>
    <name evidence="10" type="ORF">SAMN05216193_103243</name>
</gene>
<sequence length="487" mass="55344">MHLSPFCFSMVGKLRFLMKVTCFTAGLICLLPIIAVGAPPENLPVPAVVDIRPADHQDRDDTARGAQIVTNEELKKNPPLAARFLNQAVDDERWDIVRGLIPVYEASPEHDPVLLAYAQGALARHDREYDRAIGLYRELLAAHPELTRIRLDLARMLFENRQYDAARVQFEKARSDGLPDAVLDNLKNYLDAMDRAVGWSGSIDLSYLADDNINNASRGKYIDIGGRMFARNADSYPQSGHGAYYSGSIQRDFPLADHHSLRFQEQVTGRSYWDNHKYDDVMLRSYLGYSYSDAGQRLSLLPFYEKRWYGTEPYSSGGGLRTEYSRLLSSNWQVGSAVEYQRMHYDSSRYSYLEGHDLLLSVSLGYAFSSRLAIYAGADLGQQDTRSDSDTNDMLGLRAGFEAELPYGFSASLMAGVSERKYAGRNDIFAIRRKDVEDNCLISLWHRGFYFWGILPKVNFAYRSMDSNINYYSFDQKRVYLSATRAF</sequence>
<keyword evidence="4" id="KW-0732">Signal</keyword>
<evidence type="ECO:0000256" key="2">
    <source>
        <dbReference type="ARBA" id="ARBA00022452"/>
    </source>
</evidence>
<evidence type="ECO:0000313" key="11">
    <source>
        <dbReference type="Proteomes" id="UP000242957"/>
    </source>
</evidence>
<protein>
    <submittedName>
        <fullName evidence="10">Uncharacterized protein</fullName>
    </submittedName>
</protein>
<evidence type="ECO:0000256" key="5">
    <source>
        <dbReference type="ARBA" id="ARBA00023136"/>
    </source>
</evidence>
<proteinExistence type="inferred from homology"/>
<evidence type="ECO:0000256" key="4">
    <source>
        <dbReference type="ARBA" id="ARBA00022729"/>
    </source>
</evidence>
<dbReference type="Gene3D" id="1.25.40.10">
    <property type="entry name" value="Tetratricopeptide repeat domain"/>
    <property type="match status" value="1"/>
</dbReference>
<evidence type="ECO:0000259" key="8">
    <source>
        <dbReference type="Pfam" id="PF04575"/>
    </source>
</evidence>
<evidence type="ECO:0000256" key="3">
    <source>
        <dbReference type="ARBA" id="ARBA00022692"/>
    </source>
</evidence>
<comment type="subcellular location">
    <subcellularLocation>
        <location evidence="1">Cell outer membrane</location>
        <topology evidence="1">Multi-pass membrane protein</topology>
    </subcellularLocation>
</comment>
<dbReference type="InterPro" id="IPR011990">
    <property type="entry name" value="TPR-like_helical_dom_sf"/>
</dbReference>
<feature type="domain" description="Surface lipoprotein assembly modifier C-terminal" evidence="8">
    <location>
        <begin position="199"/>
        <end position="487"/>
    </location>
</feature>
<organism evidence="10 11">
    <name type="scientific">Pseudomonas jinjuensis</name>
    <dbReference type="NCBI Taxonomy" id="198616"/>
    <lineage>
        <taxon>Bacteria</taxon>
        <taxon>Pseudomonadati</taxon>
        <taxon>Pseudomonadota</taxon>
        <taxon>Gammaproteobacteria</taxon>
        <taxon>Pseudomonadales</taxon>
        <taxon>Pseudomonadaceae</taxon>
        <taxon>Pseudomonas</taxon>
    </lineage>
</organism>
<reference evidence="11" key="1">
    <citation type="submission" date="2016-10" db="EMBL/GenBank/DDBJ databases">
        <authorList>
            <person name="Varghese N."/>
            <person name="Submissions S."/>
        </authorList>
    </citation>
    <scope>NUCLEOTIDE SEQUENCE [LARGE SCALE GENOMIC DNA]</scope>
    <source>
        <strain evidence="11">JCM 21621</strain>
    </source>
</reference>
<evidence type="ECO:0000256" key="6">
    <source>
        <dbReference type="ARBA" id="ARBA00023237"/>
    </source>
</evidence>
<dbReference type="Pfam" id="PF24575">
    <property type="entry name" value="TPR_Slam"/>
    <property type="match status" value="1"/>
</dbReference>
<dbReference type="RefSeq" id="WP_084311502.1">
    <property type="nucleotide sequence ID" value="NZ_FNIJ01000003.1"/>
</dbReference>
<dbReference type="Proteomes" id="UP000242957">
    <property type="component" value="Unassembled WGS sequence"/>
</dbReference>
<keyword evidence="11" id="KW-1185">Reference proteome</keyword>
<dbReference type="SUPFAM" id="SSF48452">
    <property type="entry name" value="TPR-like"/>
    <property type="match status" value="1"/>
</dbReference>
<keyword evidence="2" id="KW-1134">Transmembrane beta strand</keyword>
<dbReference type="STRING" id="198616.SAMN05216193_103243"/>
<evidence type="ECO:0000256" key="7">
    <source>
        <dbReference type="ARBA" id="ARBA00023609"/>
    </source>
</evidence>
<evidence type="ECO:0000259" key="9">
    <source>
        <dbReference type="Pfam" id="PF24575"/>
    </source>
</evidence>
<keyword evidence="6" id="KW-0998">Cell outer membrane</keyword>
<evidence type="ECO:0000256" key="1">
    <source>
        <dbReference type="ARBA" id="ARBA00004571"/>
    </source>
</evidence>
<dbReference type="AlphaFoldDB" id="A0A1H0BYN8"/>
<comment type="similarity">
    <text evidence="7">Belongs to the Slam family.</text>
</comment>
<dbReference type="InterPro" id="IPR057556">
    <property type="entry name" value="TPR_Slam"/>
</dbReference>
<dbReference type="EMBL" id="FNIJ01000003">
    <property type="protein sequence ID" value="SDN50686.1"/>
    <property type="molecule type" value="Genomic_DNA"/>
</dbReference>
<dbReference type="InterPro" id="IPR007655">
    <property type="entry name" value="Slam_C"/>
</dbReference>
<keyword evidence="3" id="KW-0812">Transmembrane</keyword>
<dbReference type="GO" id="GO:0009279">
    <property type="term" value="C:cell outer membrane"/>
    <property type="evidence" value="ECO:0007669"/>
    <property type="project" value="UniProtKB-SubCell"/>
</dbReference>
<feature type="domain" description="Surface lipoprotein assembly modifier N-terminal TPR repeats region" evidence="9">
    <location>
        <begin position="69"/>
        <end position="170"/>
    </location>
</feature>
<dbReference type="Pfam" id="PF04575">
    <property type="entry name" value="SlipAM"/>
    <property type="match status" value="1"/>
</dbReference>
<name>A0A1H0BYN8_9PSED</name>
<keyword evidence="5" id="KW-0472">Membrane</keyword>
<dbReference type="OrthoDB" id="7525402at2"/>
<evidence type="ECO:0000313" key="10">
    <source>
        <dbReference type="EMBL" id="SDN50686.1"/>
    </source>
</evidence>